<feature type="transmembrane region" description="Helical" evidence="1">
    <location>
        <begin position="63"/>
        <end position="84"/>
    </location>
</feature>
<dbReference type="RefSeq" id="WP_188427384.1">
    <property type="nucleotide sequence ID" value="NZ_BMCH01000008.1"/>
</dbReference>
<reference evidence="3" key="1">
    <citation type="journal article" date="2019" name="Int. J. Syst. Evol. Microbiol.">
        <title>The Global Catalogue of Microorganisms (GCM) 10K type strain sequencing project: providing services to taxonomists for standard genome sequencing and annotation.</title>
        <authorList>
            <consortium name="The Broad Institute Genomics Platform"/>
            <consortium name="The Broad Institute Genome Sequencing Center for Infectious Disease"/>
            <person name="Wu L."/>
            <person name="Ma J."/>
        </authorList>
    </citation>
    <scope>NUCLEOTIDE SEQUENCE [LARGE SCALE GENOMIC DNA]</scope>
    <source>
        <strain evidence="3">CCM 7132</strain>
    </source>
</reference>
<keyword evidence="1" id="KW-1133">Transmembrane helix</keyword>
<name>A0ABQ1MHD8_9PROT</name>
<dbReference type="InterPro" id="IPR007404">
    <property type="entry name" value="YdjM-like"/>
</dbReference>
<feature type="transmembrane region" description="Helical" evidence="1">
    <location>
        <begin position="141"/>
        <end position="159"/>
    </location>
</feature>
<dbReference type="PANTHER" id="PTHR35531:SF1">
    <property type="entry name" value="INNER MEMBRANE PROTEIN YBCI-RELATED"/>
    <property type="match status" value="1"/>
</dbReference>
<evidence type="ECO:0000313" key="2">
    <source>
        <dbReference type="EMBL" id="GGC40456.1"/>
    </source>
</evidence>
<comment type="caution">
    <text evidence="2">The sequence shown here is derived from an EMBL/GenBank/DDBJ whole genome shotgun (WGS) entry which is preliminary data.</text>
</comment>
<evidence type="ECO:0000313" key="3">
    <source>
        <dbReference type="Proteomes" id="UP000637769"/>
    </source>
</evidence>
<feature type="transmembrane region" description="Helical" evidence="1">
    <location>
        <begin position="96"/>
        <end position="120"/>
    </location>
</feature>
<keyword evidence="1" id="KW-0472">Membrane</keyword>
<protein>
    <recommendedName>
        <fullName evidence="4">Metal-dependent hydrolase</fullName>
    </recommendedName>
</protein>
<dbReference type="PANTHER" id="PTHR35531">
    <property type="entry name" value="INNER MEMBRANE PROTEIN YBCI-RELATED"/>
    <property type="match status" value="1"/>
</dbReference>
<accession>A0ABQ1MHD8</accession>
<organism evidence="2 3">
    <name type="scientific">Asaia siamensis</name>
    <dbReference type="NCBI Taxonomy" id="110479"/>
    <lineage>
        <taxon>Bacteria</taxon>
        <taxon>Pseudomonadati</taxon>
        <taxon>Pseudomonadota</taxon>
        <taxon>Alphaproteobacteria</taxon>
        <taxon>Acetobacterales</taxon>
        <taxon>Acetobacteraceae</taxon>
        <taxon>Asaia</taxon>
    </lineage>
</organism>
<evidence type="ECO:0008006" key="4">
    <source>
        <dbReference type="Google" id="ProtNLM"/>
    </source>
</evidence>
<dbReference type="EMBL" id="BMCH01000008">
    <property type="protein sequence ID" value="GGC40456.1"/>
    <property type="molecule type" value="Genomic_DNA"/>
</dbReference>
<keyword evidence="3" id="KW-1185">Reference proteome</keyword>
<proteinExistence type="predicted"/>
<dbReference type="Pfam" id="PF04307">
    <property type="entry name" value="YdjM"/>
    <property type="match status" value="1"/>
</dbReference>
<gene>
    <name evidence="2" type="ORF">GCM10007207_27380</name>
</gene>
<keyword evidence="1" id="KW-0812">Transmembrane</keyword>
<sequence length="177" mass="19299">MIGRSHIVLGVASAITASSMGYVPLSFLSLCAAGLGSLAPDLDTERSLLGCRMVWLSRPLSRLCGHRTVTHSFFVPLLIAWGLVHFQGMGSLHSPWGAFLVGYVSHIVADLMTGGCWALYPLSKNRVSLWPYAKTGSFREYLLLVCCLGLLSCVTYHYLSRNLLHDGSRASQHAFIA</sequence>
<dbReference type="Proteomes" id="UP000637769">
    <property type="component" value="Unassembled WGS sequence"/>
</dbReference>
<evidence type="ECO:0000256" key="1">
    <source>
        <dbReference type="SAM" id="Phobius"/>
    </source>
</evidence>